<accession>A0A316UIT2</accession>
<dbReference type="Proteomes" id="UP000245884">
    <property type="component" value="Unassembled WGS sequence"/>
</dbReference>
<protein>
    <submittedName>
        <fullName evidence="2">Uncharacterized protein</fullName>
    </submittedName>
</protein>
<gene>
    <name evidence="2" type="ORF">BDZ90DRAFT_276032</name>
</gene>
<feature type="region of interest" description="Disordered" evidence="1">
    <location>
        <begin position="199"/>
        <end position="324"/>
    </location>
</feature>
<feature type="compositionally biased region" description="Polar residues" evidence="1">
    <location>
        <begin position="548"/>
        <end position="564"/>
    </location>
</feature>
<sequence length="660" mass="71025">MPRQIWSQRILKASVSRAKQASEPIAGFPSTGLIARASQHTAITVRYLPQVPGLSLTPRLSALLVHYHYVRQGQLRARSPARARCKSLDTSTDLRQAPSWAAHPLLPPPLALRSPIGLTELSILPILTAVPGRRLVIDSLRQVSLSLADELSAAALTRRQRTTRSKMGEVGGDSSALSIELQDAVMTKVKERQRLSIQGTRAAADVGRETHDDAYSQGCDELSPSNEETDDAARSKSGVHQHDAVKQAKHEEGVTEAMEGMDCKADHEKRDKSIAVDQEGKQRKRLEAQQIVLDAPHTDAGEAHTNIDDDETSGPHSSRGTNSQDHVDVAIEGDAFTTKHLQATQPSTPVASPIEQSNDPLQLAEWSVSAALDGLIAAAEMGESTPHEALETARHYVTWALQDIMAFQTAQRAMSGEDTTKRSAGVQTTGVSSEVESAVATRSKPLNSARKRSSSLNERPAAMQRLLAPQMRPAANLTSQLKRPLAHPRLKTFDVSSFGSQQSAPASADLQQPVRPLRPCAPPGATPASSGKSKPSASKGPAPRRSTAKSPFTLGQRSSSQQAKRLSPKEGAALEVNLALTHHPQVSMATSRAQRNGPHALSRSQLFCITASQPHTKIAGGPSIDFTLRRPPHELEDIGSTGAAPHVDPAKWANIRLHRL</sequence>
<proteinExistence type="predicted"/>
<dbReference type="RefSeq" id="XP_025359804.1">
    <property type="nucleotide sequence ID" value="XM_025508911.1"/>
</dbReference>
<feature type="region of interest" description="Disordered" evidence="1">
    <location>
        <begin position="416"/>
        <end position="458"/>
    </location>
</feature>
<evidence type="ECO:0000256" key="1">
    <source>
        <dbReference type="SAM" id="MobiDB-lite"/>
    </source>
</evidence>
<evidence type="ECO:0000313" key="2">
    <source>
        <dbReference type="EMBL" id="PWN25192.1"/>
    </source>
</evidence>
<dbReference type="GeneID" id="37030734"/>
<keyword evidence="3" id="KW-1185">Reference proteome</keyword>
<evidence type="ECO:0000313" key="3">
    <source>
        <dbReference type="Proteomes" id="UP000245884"/>
    </source>
</evidence>
<organism evidence="2 3">
    <name type="scientific">Jaminaea rosea</name>
    <dbReference type="NCBI Taxonomy" id="1569628"/>
    <lineage>
        <taxon>Eukaryota</taxon>
        <taxon>Fungi</taxon>
        <taxon>Dikarya</taxon>
        <taxon>Basidiomycota</taxon>
        <taxon>Ustilaginomycotina</taxon>
        <taxon>Exobasidiomycetes</taxon>
        <taxon>Microstromatales</taxon>
        <taxon>Microstromatales incertae sedis</taxon>
        <taxon>Jaminaea</taxon>
    </lineage>
</organism>
<feature type="compositionally biased region" description="Polar residues" evidence="1">
    <location>
        <begin position="425"/>
        <end position="435"/>
    </location>
</feature>
<name>A0A316UIT2_9BASI</name>
<feature type="compositionally biased region" description="Basic and acidic residues" evidence="1">
    <location>
        <begin position="261"/>
        <end position="287"/>
    </location>
</feature>
<dbReference type="EMBL" id="KZ819677">
    <property type="protein sequence ID" value="PWN25192.1"/>
    <property type="molecule type" value="Genomic_DNA"/>
</dbReference>
<feature type="compositionally biased region" description="Basic and acidic residues" evidence="1">
    <location>
        <begin position="240"/>
        <end position="253"/>
    </location>
</feature>
<feature type="region of interest" description="Disordered" evidence="1">
    <location>
        <begin position="496"/>
        <end position="570"/>
    </location>
</feature>
<feature type="compositionally biased region" description="Polar residues" evidence="1">
    <location>
        <begin position="496"/>
        <end position="505"/>
    </location>
</feature>
<reference evidence="2 3" key="1">
    <citation type="journal article" date="2018" name="Mol. Biol. Evol.">
        <title>Broad Genomic Sampling Reveals a Smut Pathogenic Ancestry of the Fungal Clade Ustilaginomycotina.</title>
        <authorList>
            <person name="Kijpornyongpan T."/>
            <person name="Mondo S.J."/>
            <person name="Barry K."/>
            <person name="Sandor L."/>
            <person name="Lee J."/>
            <person name="Lipzen A."/>
            <person name="Pangilinan J."/>
            <person name="LaButti K."/>
            <person name="Hainaut M."/>
            <person name="Henrissat B."/>
            <person name="Grigoriev I.V."/>
            <person name="Spatafora J.W."/>
            <person name="Aime M.C."/>
        </authorList>
    </citation>
    <scope>NUCLEOTIDE SEQUENCE [LARGE SCALE GENOMIC DNA]</scope>
    <source>
        <strain evidence="2 3">MCA 5214</strain>
    </source>
</reference>
<feature type="compositionally biased region" description="Low complexity" evidence="1">
    <location>
        <begin position="527"/>
        <end position="543"/>
    </location>
</feature>
<dbReference type="AlphaFoldDB" id="A0A316UIT2"/>
<feature type="compositionally biased region" description="Basic and acidic residues" evidence="1">
    <location>
        <begin position="296"/>
        <end position="307"/>
    </location>
</feature>
<feature type="compositionally biased region" description="Polar residues" evidence="1">
    <location>
        <begin position="314"/>
        <end position="324"/>
    </location>
</feature>